<dbReference type="EMBL" id="SCWA01000013">
    <property type="protein sequence ID" value="TDL95590.1"/>
    <property type="molecule type" value="Genomic_DNA"/>
</dbReference>
<evidence type="ECO:0000313" key="11">
    <source>
        <dbReference type="Proteomes" id="UP000295310"/>
    </source>
</evidence>
<evidence type="ECO:0000256" key="7">
    <source>
        <dbReference type="ARBA" id="ARBA00022989"/>
    </source>
</evidence>
<gene>
    <name evidence="10" type="primary">brnQ</name>
    <name evidence="10" type="ORF">ERX27_07970</name>
</gene>
<organism evidence="10 11">
    <name type="scientific">Macrococcus brunensis</name>
    <dbReference type="NCBI Taxonomy" id="198483"/>
    <lineage>
        <taxon>Bacteria</taxon>
        <taxon>Bacillati</taxon>
        <taxon>Bacillota</taxon>
        <taxon>Bacilli</taxon>
        <taxon>Bacillales</taxon>
        <taxon>Staphylococcaceae</taxon>
        <taxon>Macrococcus</taxon>
    </lineage>
</organism>
<protein>
    <recommendedName>
        <fullName evidence="9">Branched-chain amino acid transport system carrier protein</fullName>
    </recommendedName>
</protein>
<dbReference type="GO" id="GO:0015820">
    <property type="term" value="P:L-leucine transport"/>
    <property type="evidence" value="ECO:0007669"/>
    <property type="project" value="TreeGrafter"/>
</dbReference>
<name>A0A4R6BCJ5_9STAP</name>
<keyword evidence="8 9" id="KW-0472">Membrane</keyword>
<feature type="transmembrane region" description="Helical" evidence="9">
    <location>
        <begin position="380"/>
        <end position="398"/>
    </location>
</feature>
<dbReference type="GO" id="GO:0005886">
    <property type="term" value="C:plasma membrane"/>
    <property type="evidence" value="ECO:0007669"/>
    <property type="project" value="UniProtKB-SubCell"/>
</dbReference>
<dbReference type="AlphaFoldDB" id="A0A4R6BCJ5"/>
<reference evidence="10 11" key="1">
    <citation type="submission" date="2019-01" db="EMBL/GenBank/DDBJ databases">
        <title>Draft genome sequences of the type strains of six Macrococcus species.</title>
        <authorList>
            <person name="Mazhar S."/>
            <person name="Altermann E."/>
            <person name="Hill C."/>
            <person name="Mcauliffe O."/>
        </authorList>
    </citation>
    <scope>NUCLEOTIDE SEQUENCE [LARGE SCALE GENOMIC DNA]</scope>
    <source>
        <strain evidence="10 11">CCM4811</strain>
    </source>
</reference>
<dbReference type="PANTHER" id="PTHR30588">
    <property type="entry name" value="BRANCHED-CHAIN AMINO ACID TRANSPORT SYSTEM 2 CARRIER PROTEIN"/>
    <property type="match status" value="1"/>
</dbReference>
<evidence type="ECO:0000256" key="9">
    <source>
        <dbReference type="RuleBase" id="RU362122"/>
    </source>
</evidence>
<dbReference type="OrthoDB" id="9783920at2"/>
<dbReference type="GO" id="GO:0015190">
    <property type="term" value="F:L-leucine transmembrane transporter activity"/>
    <property type="evidence" value="ECO:0007669"/>
    <property type="project" value="TreeGrafter"/>
</dbReference>
<proteinExistence type="inferred from homology"/>
<evidence type="ECO:0000256" key="5">
    <source>
        <dbReference type="ARBA" id="ARBA00022692"/>
    </source>
</evidence>
<comment type="function">
    <text evidence="9">Component of the transport system for branched-chain amino acids.</text>
</comment>
<comment type="subcellular location">
    <subcellularLocation>
        <location evidence="1 9">Cell membrane</location>
        <topology evidence="1 9">Multi-pass membrane protein</topology>
    </subcellularLocation>
</comment>
<keyword evidence="6 9" id="KW-0029">Amino-acid transport</keyword>
<feature type="transmembrane region" description="Helical" evidence="9">
    <location>
        <begin position="146"/>
        <end position="166"/>
    </location>
</feature>
<evidence type="ECO:0000256" key="3">
    <source>
        <dbReference type="ARBA" id="ARBA00022448"/>
    </source>
</evidence>
<feature type="transmembrane region" description="Helical" evidence="9">
    <location>
        <begin position="345"/>
        <end position="368"/>
    </location>
</feature>
<dbReference type="Pfam" id="PF05525">
    <property type="entry name" value="Branch_AA_trans"/>
    <property type="match status" value="1"/>
</dbReference>
<feature type="transmembrane region" description="Helical" evidence="9">
    <location>
        <begin position="72"/>
        <end position="94"/>
    </location>
</feature>
<keyword evidence="7 9" id="KW-1133">Transmembrane helix</keyword>
<feature type="transmembrane region" description="Helical" evidence="9">
    <location>
        <begin position="289"/>
        <end position="309"/>
    </location>
</feature>
<feature type="transmembrane region" description="Helical" evidence="9">
    <location>
        <begin position="194"/>
        <end position="213"/>
    </location>
</feature>
<comment type="similarity">
    <text evidence="2 9">Belongs to the branched chain amino acid transporter family.</text>
</comment>
<feature type="transmembrane region" description="Helical" evidence="9">
    <location>
        <begin position="114"/>
        <end position="134"/>
    </location>
</feature>
<sequence>MNKKIVVVGFMLFAIFFGAGNLIFPPKLGFISGEFFWPAIIGFIVTGVGIPLITIIAGAFDEGGYKAALKNVHPVFGVIFLIAIYLTIGPLFAIPRTGATSYEMALVPFIGGPSKLSLFLFTLVYFGISLWLAINPSKMVDRVGAILTPVLLVSVVLLVIRGIFIFSGNASTPTDTETFTSGTGSFFTGFTEGYLTMDAIAAIAFSVIVLNAVKDKGFTKETGLLKPTMLAALIAAGALGFIYLTLGWMGNHYPLSGEQLAFIDKNGLDIRTYLLTHMANDAFGGFGKVLIGVIVTLACLTTSIGLIVAVSEYFYEIFPKISYKVYVVIFTLFSLLLANQGLQQVIATSVPVLMVLYPIGMTLVLLVILSKFIPTPRLSYQIAMAFVTIIAVLSVLSSKDVGLLQFPLMNHLPLKAQSMEWLLFALAGYVLGLIFGAKQPKIKFN</sequence>
<dbReference type="GO" id="GO:0005304">
    <property type="term" value="F:L-valine transmembrane transporter activity"/>
    <property type="evidence" value="ECO:0007669"/>
    <property type="project" value="TreeGrafter"/>
</dbReference>
<feature type="transmembrane region" description="Helical" evidence="9">
    <location>
        <begin position="321"/>
        <end position="339"/>
    </location>
</feature>
<evidence type="ECO:0000256" key="4">
    <source>
        <dbReference type="ARBA" id="ARBA00022475"/>
    </source>
</evidence>
<feature type="transmembrane region" description="Helical" evidence="9">
    <location>
        <begin position="5"/>
        <end position="24"/>
    </location>
</feature>
<feature type="transmembrane region" description="Helical" evidence="9">
    <location>
        <begin position="225"/>
        <end position="246"/>
    </location>
</feature>
<dbReference type="GO" id="GO:0015818">
    <property type="term" value="P:isoleucine transport"/>
    <property type="evidence" value="ECO:0007669"/>
    <property type="project" value="TreeGrafter"/>
</dbReference>
<keyword evidence="5 9" id="KW-0812">Transmembrane</keyword>
<evidence type="ECO:0000256" key="1">
    <source>
        <dbReference type="ARBA" id="ARBA00004651"/>
    </source>
</evidence>
<dbReference type="PANTHER" id="PTHR30588:SF7">
    <property type="entry name" value="BRANCHED-CHAIN AMINO ACID CARRIER PROTEIN SAOUHSC_01411-RELATED"/>
    <property type="match status" value="1"/>
</dbReference>
<dbReference type="Proteomes" id="UP000295310">
    <property type="component" value="Unassembled WGS sequence"/>
</dbReference>
<accession>A0A4R6BCJ5</accession>
<feature type="transmembrane region" description="Helical" evidence="9">
    <location>
        <begin position="36"/>
        <end position="60"/>
    </location>
</feature>
<comment type="caution">
    <text evidence="10">The sequence shown here is derived from an EMBL/GenBank/DDBJ whole genome shotgun (WGS) entry which is preliminary data.</text>
</comment>
<evidence type="ECO:0000256" key="8">
    <source>
        <dbReference type="ARBA" id="ARBA00023136"/>
    </source>
</evidence>
<dbReference type="RefSeq" id="WP_133432310.1">
    <property type="nucleotide sequence ID" value="NZ_CP092179.1"/>
</dbReference>
<dbReference type="InterPro" id="IPR004685">
    <property type="entry name" value="Brnchd-chn_aa_trnsp_Livcs"/>
</dbReference>
<dbReference type="NCBIfam" id="TIGR00796">
    <property type="entry name" value="livcs"/>
    <property type="match status" value="1"/>
</dbReference>
<evidence type="ECO:0000256" key="6">
    <source>
        <dbReference type="ARBA" id="ARBA00022970"/>
    </source>
</evidence>
<feature type="transmembrane region" description="Helical" evidence="9">
    <location>
        <begin position="418"/>
        <end position="437"/>
    </location>
</feature>
<dbReference type="GO" id="GO:0015188">
    <property type="term" value="F:L-isoleucine transmembrane transporter activity"/>
    <property type="evidence" value="ECO:0007669"/>
    <property type="project" value="TreeGrafter"/>
</dbReference>
<evidence type="ECO:0000313" key="10">
    <source>
        <dbReference type="EMBL" id="TDL95590.1"/>
    </source>
</evidence>
<keyword evidence="3 9" id="KW-0813">Transport</keyword>
<evidence type="ECO:0000256" key="2">
    <source>
        <dbReference type="ARBA" id="ARBA00008540"/>
    </source>
</evidence>
<keyword evidence="4" id="KW-1003">Cell membrane</keyword>
<keyword evidence="11" id="KW-1185">Reference proteome</keyword>